<protein>
    <submittedName>
        <fullName evidence="2">VWA domain-containing protein</fullName>
    </submittedName>
</protein>
<evidence type="ECO:0000256" key="1">
    <source>
        <dbReference type="SAM" id="Phobius"/>
    </source>
</evidence>
<name>A0A366K9P4_9BIFI</name>
<evidence type="ECO:0000313" key="3">
    <source>
        <dbReference type="Proteomes" id="UP000252530"/>
    </source>
</evidence>
<accession>A0A366K9P4</accession>
<feature type="transmembrane region" description="Helical" evidence="1">
    <location>
        <begin position="6"/>
        <end position="28"/>
    </location>
</feature>
<reference evidence="2 3" key="1">
    <citation type="submission" date="2017-10" db="EMBL/GenBank/DDBJ databases">
        <title>Bifidobacterium xylocopum sp. nov. and Bifidobacterium aemilianum sp. nov., from the carpenter bee (Xylocopa violacea) digestive tract.</title>
        <authorList>
            <person name="Alberoni D."/>
            <person name="Baffoni L."/>
            <person name="Di Gioia D."/>
            <person name="Gaggia F."/>
            <person name="Biavati B."/>
        </authorList>
    </citation>
    <scope>NUCLEOTIDE SEQUENCE [LARGE SCALE GENOMIC DNA]</scope>
    <source>
        <strain evidence="2 3">XV10</strain>
    </source>
</reference>
<feature type="transmembrane region" description="Helical" evidence="1">
    <location>
        <begin position="331"/>
        <end position="349"/>
    </location>
</feature>
<dbReference type="InterPro" id="IPR036465">
    <property type="entry name" value="vWFA_dom_sf"/>
</dbReference>
<comment type="caution">
    <text evidence="2">The sequence shown here is derived from an EMBL/GenBank/DDBJ whole genome shotgun (WGS) entry which is preliminary data.</text>
</comment>
<proteinExistence type="predicted"/>
<keyword evidence="1" id="KW-0812">Transmembrane</keyword>
<feature type="transmembrane region" description="Helical" evidence="1">
    <location>
        <begin position="64"/>
        <end position="84"/>
    </location>
</feature>
<dbReference type="RefSeq" id="WP_113859392.1">
    <property type="nucleotide sequence ID" value="NZ_PDCG01000001.1"/>
</dbReference>
<sequence length="353" mass="38852">MTLTWHWPWIGLAGLVLALALVAAIVAASRFRHPRDPSAAQVFSLDKDLRGEEATRLFHLWRNMGRLAVAGMALCLLLSLALVARPSQVDEDSEHANSRDIVLCLDVSGSTLPYDREVIETYLRMVSSFKGERIGMTIFNSTARTVFPLTDDYHLVSNQLKTADRILKGVQTQQDIDKMKDRDYQAISDWLEGTQNRKDATSLIGDGVVSCAAMLPGFAYGTANSQRPNRSVSIVLATDNVVSGTPSYSLEQALELTSKARIGVDGLYSGPKQSQADQEAKEMKSLIEQHGGVFMTQADGPSIGELVSNIEQRKDAQIKEGNQAAMVDAPGWWVLVLVAALALWIPLTWRLRR</sequence>
<dbReference type="Gene3D" id="3.40.50.410">
    <property type="entry name" value="von Willebrand factor, type A domain"/>
    <property type="match status" value="1"/>
</dbReference>
<keyword evidence="3" id="KW-1185">Reference proteome</keyword>
<evidence type="ECO:0000313" key="2">
    <source>
        <dbReference type="EMBL" id="RBP98414.1"/>
    </source>
</evidence>
<dbReference type="EMBL" id="PDCG01000001">
    <property type="protein sequence ID" value="RBP98414.1"/>
    <property type="molecule type" value="Genomic_DNA"/>
</dbReference>
<gene>
    <name evidence="2" type="ORF">CRD60_00665</name>
</gene>
<organism evidence="2 3">
    <name type="scientific">Bifidobacterium aemilianum</name>
    <dbReference type="NCBI Taxonomy" id="2493120"/>
    <lineage>
        <taxon>Bacteria</taxon>
        <taxon>Bacillati</taxon>
        <taxon>Actinomycetota</taxon>
        <taxon>Actinomycetes</taxon>
        <taxon>Bifidobacteriales</taxon>
        <taxon>Bifidobacteriaceae</taxon>
        <taxon>Bifidobacterium</taxon>
    </lineage>
</organism>
<keyword evidence="1" id="KW-1133">Transmembrane helix</keyword>
<dbReference type="SUPFAM" id="SSF53300">
    <property type="entry name" value="vWA-like"/>
    <property type="match status" value="1"/>
</dbReference>
<dbReference type="AlphaFoldDB" id="A0A366K9P4"/>
<dbReference type="OrthoDB" id="4623238at2"/>
<dbReference type="Proteomes" id="UP000252530">
    <property type="component" value="Unassembled WGS sequence"/>
</dbReference>
<keyword evidence="1" id="KW-0472">Membrane</keyword>